<evidence type="ECO:0000259" key="1">
    <source>
        <dbReference type="Pfam" id="PF04230"/>
    </source>
</evidence>
<dbReference type="Pfam" id="PF04230">
    <property type="entry name" value="PS_pyruv_trans"/>
    <property type="match status" value="1"/>
</dbReference>
<reference evidence="2 3" key="1">
    <citation type="submission" date="2018-08" db="EMBL/GenBank/DDBJ databases">
        <title>A genome reference for cultivated species of the human gut microbiota.</title>
        <authorList>
            <person name="Zou Y."/>
            <person name="Xue W."/>
            <person name="Luo G."/>
        </authorList>
    </citation>
    <scope>NUCLEOTIDE SEQUENCE [LARGE SCALE GENOMIC DNA]</scope>
    <source>
        <strain evidence="2 3">AF27-12</strain>
    </source>
</reference>
<feature type="domain" description="Polysaccharide pyruvyl transferase" evidence="1">
    <location>
        <begin position="46"/>
        <end position="290"/>
    </location>
</feature>
<gene>
    <name evidence="2" type="ORF">DWY77_10705</name>
</gene>
<evidence type="ECO:0000313" key="2">
    <source>
        <dbReference type="EMBL" id="RGQ78368.1"/>
    </source>
</evidence>
<comment type="caution">
    <text evidence="2">The sequence shown here is derived from an EMBL/GenBank/DDBJ whole genome shotgun (WGS) entry which is preliminary data.</text>
</comment>
<sequence>MNKLYYRILNKIKINIFIIQTYFEIRYFVLKNKNRVFLLMTPWYENLGDQAIALGEYKILKKLYPNKKIIEVPDKVYSSYLNKIFGLGIKKQDILFVQGGGNFGSLYLELENLRRNIVKTYNKNLIVIMPVSIFFHNNVQGRSELKKSQDIYNTHSNLIIISRDEKSFSLANEYFFKAENILLPDAATSLKESICDNNICRQGIQFFLRDDKEKIISNKLITDIEQYIIKNNINYSITDTVIEPTVIKKNKRKIMVFERLRLAQKAQLVITDRYHGLIFSIVTNTPVIVFKSFDSKISSGIKWFLDLNNVHYIENIDLKRVYFLIDMYCKKNQILFINKQNYCEYIVESLNRILRGKINDEK</sequence>
<proteinExistence type="predicted"/>
<organism evidence="2 3">
    <name type="scientific">Megamonas rupellensis</name>
    <dbReference type="NCBI Taxonomy" id="491921"/>
    <lineage>
        <taxon>Bacteria</taxon>
        <taxon>Bacillati</taxon>
        <taxon>Bacillota</taxon>
        <taxon>Negativicutes</taxon>
        <taxon>Selenomonadales</taxon>
        <taxon>Selenomonadaceae</taxon>
        <taxon>Megamonas</taxon>
    </lineage>
</organism>
<dbReference type="AlphaFoldDB" id="A0A412CC37"/>
<evidence type="ECO:0000313" key="3">
    <source>
        <dbReference type="Proteomes" id="UP000286147"/>
    </source>
</evidence>
<protein>
    <recommendedName>
        <fullName evidence="1">Polysaccharide pyruvyl transferase domain-containing protein</fullName>
    </recommendedName>
</protein>
<accession>A0A412CC37</accession>
<dbReference type="InterPro" id="IPR007345">
    <property type="entry name" value="Polysacch_pyruvyl_Trfase"/>
</dbReference>
<name>A0A412CC37_9FIRM</name>
<dbReference type="Proteomes" id="UP000286147">
    <property type="component" value="Unassembled WGS sequence"/>
</dbReference>
<dbReference type="RefSeq" id="WP_118036513.1">
    <property type="nucleotide sequence ID" value="NZ_QRTP01000037.1"/>
</dbReference>
<dbReference type="EMBL" id="QRTP01000037">
    <property type="protein sequence ID" value="RGQ78368.1"/>
    <property type="molecule type" value="Genomic_DNA"/>
</dbReference>